<dbReference type="InterPro" id="IPR007148">
    <property type="entry name" value="SSU_processome_Utp12"/>
</dbReference>
<protein>
    <recommendedName>
        <fullName evidence="8">Small-subunit processome Utp12 domain-containing protein</fullName>
    </recommendedName>
</protein>
<feature type="repeat" description="WD" evidence="6">
    <location>
        <begin position="148"/>
        <end position="182"/>
    </location>
</feature>
<dbReference type="Pfam" id="PF04003">
    <property type="entry name" value="Utp12"/>
    <property type="match status" value="1"/>
</dbReference>
<dbReference type="InterPro" id="IPR015943">
    <property type="entry name" value="WD40/YVTN_repeat-like_dom_sf"/>
</dbReference>
<dbReference type="FunFam" id="2.130.10.10:FF:000157">
    <property type="entry name" value="WD repeat domain 3"/>
    <property type="match status" value="1"/>
</dbReference>
<evidence type="ECO:0000259" key="8">
    <source>
        <dbReference type="Pfam" id="PF04003"/>
    </source>
</evidence>
<dbReference type="SMART" id="SM00320">
    <property type="entry name" value="WD40"/>
    <property type="match status" value="7"/>
</dbReference>
<keyword evidence="4" id="KW-0539">Nucleus</keyword>
<dbReference type="PANTHER" id="PTHR19853">
    <property type="entry name" value="WD REPEAT CONTAINING PROTEIN 3 WDR3"/>
    <property type="match status" value="1"/>
</dbReference>
<dbReference type="PANTHER" id="PTHR19853:SF0">
    <property type="entry name" value="WD REPEAT-CONTAINING PROTEIN 3"/>
    <property type="match status" value="1"/>
</dbReference>
<evidence type="ECO:0000313" key="9">
    <source>
        <dbReference type="Ensembl" id="ENSEBUP00000021148.1"/>
    </source>
</evidence>
<feature type="repeat" description="WD" evidence="6">
    <location>
        <begin position="243"/>
        <end position="284"/>
    </location>
</feature>
<keyword evidence="7" id="KW-0175">Coiled coil</keyword>
<accession>A0A8C4QVD1</accession>
<dbReference type="GO" id="GO:0034388">
    <property type="term" value="C:Pwp2p-containing subcomplex of 90S preribosome"/>
    <property type="evidence" value="ECO:0007669"/>
    <property type="project" value="TreeGrafter"/>
</dbReference>
<dbReference type="GO" id="GO:0032040">
    <property type="term" value="C:small-subunit processome"/>
    <property type="evidence" value="ECO:0007669"/>
    <property type="project" value="TreeGrafter"/>
</dbReference>
<comment type="subcellular location">
    <subcellularLocation>
        <location evidence="1">Nucleus</location>
        <location evidence="1">Nucleolus</location>
    </subcellularLocation>
</comment>
<evidence type="ECO:0000256" key="4">
    <source>
        <dbReference type="ARBA" id="ARBA00023242"/>
    </source>
</evidence>
<evidence type="ECO:0000256" key="6">
    <source>
        <dbReference type="PROSITE-ProRule" id="PRU00221"/>
    </source>
</evidence>
<dbReference type="AlphaFoldDB" id="A0A8C4QVD1"/>
<keyword evidence="2 6" id="KW-0853">WD repeat</keyword>
<reference evidence="9" key="1">
    <citation type="submission" date="2025-08" db="UniProtKB">
        <authorList>
            <consortium name="Ensembl"/>
        </authorList>
    </citation>
    <scope>IDENTIFICATION</scope>
</reference>
<dbReference type="InterPro" id="IPR020472">
    <property type="entry name" value="WD40_PAC1"/>
</dbReference>
<reference evidence="9" key="2">
    <citation type="submission" date="2025-09" db="UniProtKB">
        <authorList>
            <consortium name="Ensembl"/>
        </authorList>
    </citation>
    <scope>IDENTIFICATION</scope>
</reference>
<dbReference type="SUPFAM" id="SSF50978">
    <property type="entry name" value="WD40 repeat-like"/>
    <property type="match status" value="1"/>
</dbReference>
<feature type="domain" description="Small-subunit processome Utp12" evidence="8">
    <location>
        <begin position="462"/>
        <end position="563"/>
    </location>
</feature>
<dbReference type="InterPro" id="IPR051570">
    <property type="entry name" value="TBC1_cilium_biogenesis"/>
</dbReference>
<dbReference type="GeneTree" id="ENSGT00940000166116"/>
<feature type="repeat" description="WD" evidence="6">
    <location>
        <begin position="327"/>
        <end position="358"/>
    </location>
</feature>
<dbReference type="PROSITE" id="PS50294">
    <property type="entry name" value="WD_REPEATS_REGION"/>
    <property type="match status" value="4"/>
</dbReference>
<dbReference type="FunFam" id="2.130.10.10:FF:000178">
    <property type="entry name" value="WD repeat domain 3"/>
    <property type="match status" value="1"/>
</dbReference>
<dbReference type="PRINTS" id="PR00320">
    <property type="entry name" value="GPROTEINBRPT"/>
</dbReference>
<feature type="coiled-coil region" evidence="7">
    <location>
        <begin position="410"/>
        <end position="437"/>
    </location>
</feature>
<dbReference type="GO" id="GO:0030515">
    <property type="term" value="F:snoRNA binding"/>
    <property type="evidence" value="ECO:0007669"/>
    <property type="project" value="TreeGrafter"/>
</dbReference>
<dbReference type="OMA" id="IQNTHEA"/>
<dbReference type="InterPro" id="IPR019775">
    <property type="entry name" value="WD40_repeat_CS"/>
</dbReference>
<keyword evidence="10" id="KW-1185">Reference proteome</keyword>
<name>A0A8C4QVD1_EPTBU</name>
<evidence type="ECO:0000256" key="2">
    <source>
        <dbReference type="ARBA" id="ARBA00022574"/>
    </source>
</evidence>
<evidence type="ECO:0000256" key="3">
    <source>
        <dbReference type="ARBA" id="ARBA00022737"/>
    </source>
</evidence>
<dbReference type="Pfam" id="PF25172">
    <property type="entry name" value="Beta-prop_WDR3_2nd"/>
    <property type="match status" value="1"/>
</dbReference>
<evidence type="ECO:0000256" key="1">
    <source>
        <dbReference type="ARBA" id="ARBA00004604"/>
    </source>
</evidence>
<keyword evidence="3" id="KW-0677">Repeat</keyword>
<dbReference type="PROSITE" id="PS50082">
    <property type="entry name" value="WD_REPEATS_2"/>
    <property type="match status" value="4"/>
</dbReference>
<comment type="similarity">
    <text evidence="5">Belongs to the WD repeat WDR3/UTP12 family.</text>
</comment>
<organism evidence="9 10">
    <name type="scientific">Eptatretus burgeri</name>
    <name type="common">Inshore hagfish</name>
    <dbReference type="NCBI Taxonomy" id="7764"/>
    <lineage>
        <taxon>Eukaryota</taxon>
        <taxon>Metazoa</taxon>
        <taxon>Chordata</taxon>
        <taxon>Craniata</taxon>
        <taxon>Vertebrata</taxon>
        <taxon>Cyclostomata</taxon>
        <taxon>Myxini</taxon>
        <taxon>Myxiniformes</taxon>
        <taxon>Myxinidae</taxon>
        <taxon>Eptatretinae</taxon>
        <taxon>Eptatretus</taxon>
    </lineage>
</organism>
<dbReference type="Ensembl" id="ENSEBUT00000021724.1">
    <property type="protein sequence ID" value="ENSEBUP00000021148.1"/>
    <property type="gene ID" value="ENSEBUG00000013067.1"/>
</dbReference>
<dbReference type="PROSITE" id="PS00678">
    <property type="entry name" value="WD_REPEATS_1"/>
    <property type="match status" value="1"/>
</dbReference>
<dbReference type="Gene3D" id="2.130.10.10">
    <property type="entry name" value="YVTN repeat-like/Quinoprotein amine dehydrogenase"/>
    <property type="match status" value="3"/>
</dbReference>
<dbReference type="CDD" id="cd00200">
    <property type="entry name" value="WD40"/>
    <property type="match status" value="1"/>
</dbReference>
<evidence type="ECO:0000256" key="7">
    <source>
        <dbReference type="SAM" id="Coils"/>
    </source>
</evidence>
<evidence type="ECO:0000256" key="5">
    <source>
        <dbReference type="ARBA" id="ARBA00038229"/>
    </source>
</evidence>
<sequence length="600" mass="66480">MKSFHCVHSLFSPRSSFDLHFDATSGDLRVFLILVTGQLEIVTLPAATAPNNWESAASVDIAIRNLGASHASDVRSVCFSSDSTALLSASAKSARLWNRSSQSCVRTLSCGYVLCSCFVPGDKHVILGTKEGKLELFELASGSLLQSEEAHGGAVWSLCLNPDKRGLVSGGADKAVKFWDFELLAQPGKTSRQLCLAESRCLLLDEDVLNVRLSPNGRLLSASLLDNTTKIFYTDTLKFFLSLYGHKLPVLCTDISSDSTLIVTGSADRNIKIWGLDFGDCHRSVFAHDDSVLDIQFVPQTHLFFSSGKDGTVKQWDADKFQLIQTLKGHLASVWAIAVSPCGGHVVSASHDGSLRLWHRTQEPLILEEEREAEREAEYDQSMVQGQAPVIPGETQTETGLAGRKTVETVHAAERLMEALEILREEQMEQEQREEERRLTAREPPAIPINPILQAHGNISAEKYVLEVLKKVKSSELDEALLVLPFSDVSTLLFSLGSLLDTRKDTELLIRASLFLLRIHFGQISSAQHLSSAVQKLKENTSNRVEEKRDVLGFNLAALRLLRHQLDERDEVRIFSAASDAVKEKLRKRKRKERALLTIT</sequence>
<proteinExistence type="inferred from homology"/>
<feature type="repeat" description="WD" evidence="6">
    <location>
        <begin position="285"/>
        <end position="326"/>
    </location>
</feature>
<dbReference type="InterPro" id="IPR001680">
    <property type="entry name" value="WD40_rpt"/>
</dbReference>
<dbReference type="Proteomes" id="UP000694388">
    <property type="component" value="Unplaced"/>
</dbReference>
<dbReference type="InterPro" id="IPR036322">
    <property type="entry name" value="WD40_repeat_dom_sf"/>
</dbReference>
<dbReference type="GO" id="GO:0030490">
    <property type="term" value="P:maturation of SSU-rRNA"/>
    <property type="evidence" value="ECO:0007669"/>
    <property type="project" value="TreeGrafter"/>
</dbReference>
<evidence type="ECO:0000313" key="10">
    <source>
        <dbReference type="Proteomes" id="UP000694388"/>
    </source>
</evidence>